<evidence type="ECO:0000256" key="1">
    <source>
        <dbReference type="SAM" id="MobiDB-lite"/>
    </source>
</evidence>
<proteinExistence type="predicted"/>
<reference evidence="2 3" key="1">
    <citation type="submission" date="2024-10" db="EMBL/GenBank/DDBJ databases">
        <authorList>
            <person name="Kim D."/>
        </authorList>
    </citation>
    <scope>NUCLEOTIDE SEQUENCE [LARGE SCALE GENOMIC DNA]</scope>
    <source>
        <strain evidence="2">BH-2024</strain>
    </source>
</reference>
<dbReference type="EMBL" id="JBICBT010000089">
    <property type="protein sequence ID" value="KAL3123708.1"/>
    <property type="molecule type" value="Genomic_DNA"/>
</dbReference>
<feature type="compositionally biased region" description="Basic and acidic residues" evidence="1">
    <location>
        <begin position="95"/>
        <end position="104"/>
    </location>
</feature>
<evidence type="ECO:0000313" key="2">
    <source>
        <dbReference type="EMBL" id="KAL3123708.1"/>
    </source>
</evidence>
<protein>
    <submittedName>
        <fullName evidence="2">Uncharacterized protein</fullName>
    </submittedName>
</protein>
<feature type="region of interest" description="Disordered" evidence="1">
    <location>
        <begin position="92"/>
        <end position="169"/>
    </location>
</feature>
<sequence length="285" mass="31105">MNTENNDAENVHPNELEKMEKALKDGMKKSRSHEGELKKEFEKMADRLQNVVKSEMEEAMNALWGKMEERMSGQERVMAALVQSVDEFMAGIPVEQKEEKEQHLKSPTPEPKSPPPEQNPSENGESEETLYSEESANQPGPSHGAPQMRGRGQGGPGRRGPTMGPGQKQKRVNYLVRQLGKEFQSGPRVANVGPVSVERAGMVAGDEEAAAVRVAVTLEDAEDTDALVDAGHMDMDAGHMGIGAERAGHTIMEDKRITEREAEMALGTVHGRGEGCSLPKAIQLT</sequence>
<dbReference type="Proteomes" id="UP001620626">
    <property type="component" value="Unassembled WGS sequence"/>
</dbReference>
<keyword evidence="3" id="KW-1185">Reference proteome</keyword>
<evidence type="ECO:0000313" key="3">
    <source>
        <dbReference type="Proteomes" id="UP001620626"/>
    </source>
</evidence>
<feature type="compositionally biased region" description="Pro residues" evidence="1">
    <location>
        <begin position="108"/>
        <end position="118"/>
    </location>
</feature>
<dbReference type="AlphaFoldDB" id="A0ABD2M857"/>
<organism evidence="2 3">
    <name type="scientific">Heterodera trifolii</name>
    <dbReference type="NCBI Taxonomy" id="157864"/>
    <lineage>
        <taxon>Eukaryota</taxon>
        <taxon>Metazoa</taxon>
        <taxon>Ecdysozoa</taxon>
        <taxon>Nematoda</taxon>
        <taxon>Chromadorea</taxon>
        <taxon>Rhabditida</taxon>
        <taxon>Tylenchina</taxon>
        <taxon>Tylenchomorpha</taxon>
        <taxon>Tylenchoidea</taxon>
        <taxon>Heteroderidae</taxon>
        <taxon>Heteroderinae</taxon>
        <taxon>Heterodera</taxon>
    </lineage>
</organism>
<accession>A0ABD2M857</accession>
<comment type="caution">
    <text evidence="2">The sequence shown here is derived from an EMBL/GenBank/DDBJ whole genome shotgun (WGS) entry which is preliminary data.</text>
</comment>
<name>A0ABD2M857_9BILA</name>
<gene>
    <name evidence="2" type="ORF">niasHT_002790</name>
</gene>